<dbReference type="InterPro" id="IPR009057">
    <property type="entry name" value="Homeodomain-like_sf"/>
</dbReference>
<dbReference type="SUPFAM" id="SSF54373">
    <property type="entry name" value="FAD-linked reductases, C-terminal domain"/>
    <property type="match status" value="1"/>
</dbReference>
<feature type="region of interest" description="Disordered" evidence="4">
    <location>
        <begin position="1"/>
        <end position="51"/>
    </location>
</feature>
<gene>
    <name evidence="6" type="ORF">AMTR_s00038p00206970</name>
</gene>
<dbReference type="PANTHER" id="PTHR10742:SF381">
    <property type="entry name" value="LYSINE-SPECIFIC HISTONE DEMETHYLASE 1 HOMOLOG 1"/>
    <property type="match status" value="1"/>
</dbReference>
<evidence type="ECO:0000256" key="4">
    <source>
        <dbReference type="SAM" id="MobiDB-lite"/>
    </source>
</evidence>
<dbReference type="InterPro" id="IPR036188">
    <property type="entry name" value="FAD/NAD-bd_sf"/>
</dbReference>
<dbReference type="InterPro" id="IPR050281">
    <property type="entry name" value="Flavin_monoamine_oxidase"/>
</dbReference>
<evidence type="ECO:0000259" key="5">
    <source>
        <dbReference type="PROSITE" id="PS50934"/>
    </source>
</evidence>
<dbReference type="HOGENOM" id="CLU_004498_5_0_1"/>
<keyword evidence="3" id="KW-0560">Oxidoreductase</keyword>
<dbReference type="EMBL" id="KI392532">
    <property type="protein sequence ID" value="ERN14660.1"/>
    <property type="molecule type" value="Genomic_DNA"/>
</dbReference>
<name>U5CXI1_AMBTC</name>
<protein>
    <recommendedName>
        <fullName evidence="5">SWIRM domain-containing protein</fullName>
    </recommendedName>
</protein>
<keyword evidence="2" id="KW-0156">Chromatin regulator</keyword>
<dbReference type="FunFam" id="1.10.10.10:FF:000064">
    <property type="entry name" value="Lysine-specific histone demethylase 1A"/>
    <property type="match status" value="1"/>
</dbReference>
<dbReference type="OMA" id="SSRGEMF"/>
<dbReference type="GO" id="GO:0005737">
    <property type="term" value="C:cytoplasm"/>
    <property type="evidence" value="ECO:0007669"/>
    <property type="project" value="EnsemblPlants"/>
</dbReference>
<sequence>MADSKTLASPSTMADVNLEKSSNLEKTAPPLPDTLPENQTPAKKRRRRKKHLENAAAIAIGKARALRPHTKAGIYSEKLIDKMLQKQLGHGSKGKRKRINGLNRELNIEALIAHSVGFPTDSLTEEEIEAGVVCPLGGSEQANYIVVRNHILSLWRANVKAWLTKDQAMESIRKEHSALVDSAYTFLLRHGFVNFGLSPSKPEPMHQPRARGHVLVIGAGLSGLAASKQLITLGFRVLILEGRNRPGGRVHTKRMSGNDIVAAADLGGSVLTGINGNPLGVLARQLGFPLHKVRDICPLYLPDGRAVDSEVDSRVEALFNQLLEKVCKLRQSMDDMAVDVSLGTALDTFREVYRVAENQEERMLLNWHHANLEYANASLLSDLSLAFWDQDDPYEMGGDHCFIPGGNGRFVKALSEGLPIFYGKTVDLIRYGTNGVQVRAGNQVFQGDMVLCTVPLGVLKKGSIKFEPELPQSKNEAIQKLGFGLLNKVAMLFPHCFWGAEIDTFGHLSVDKCKRGEFFLFYSYASVSGGPLLMALVAGESAIGFESMAPSDAVERVLGILRGIFRPKGIIVPHPIQAVCTRWGSDQFTYGSYSHVAVGASGDDYDILAESVGQGRVFFAGEATNRRYPATMHGAFLSGLREAANISRIAESRSKPENIEVKDEFIEDDALFDLFKRPDLCFGCFSALFDPRTSDLGSNSIVRVLVGKGTNGVEYRSAPLRLYALMSRKQVIDLEEVDGDINRLKVLYQSFGAKLVGVRGLGSEGGELIAYLKGARINGKIEILNAA</sequence>
<evidence type="ECO:0000256" key="1">
    <source>
        <dbReference type="ARBA" id="ARBA00005995"/>
    </source>
</evidence>
<dbReference type="GO" id="GO:0005634">
    <property type="term" value="C:nucleus"/>
    <property type="evidence" value="ECO:0000318"/>
    <property type="project" value="GO_Central"/>
</dbReference>
<dbReference type="KEGG" id="atr:18442925"/>
<dbReference type="InterPro" id="IPR036388">
    <property type="entry name" value="WH-like_DNA-bd_sf"/>
</dbReference>
<dbReference type="OrthoDB" id="2219495at2759"/>
<dbReference type="Gramene" id="ERN14660">
    <property type="protein sequence ID" value="ERN14660"/>
    <property type="gene ID" value="AMTR_s00038p00206970"/>
</dbReference>
<dbReference type="SUPFAM" id="SSF46689">
    <property type="entry name" value="Homeodomain-like"/>
    <property type="match status" value="1"/>
</dbReference>
<evidence type="ECO:0000256" key="3">
    <source>
        <dbReference type="ARBA" id="ARBA00023002"/>
    </source>
</evidence>
<feature type="compositionally biased region" description="Basic residues" evidence="4">
    <location>
        <begin position="42"/>
        <end position="51"/>
    </location>
</feature>
<comment type="similarity">
    <text evidence="1">Belongs to the flavin monoamine oxidase family.</text>
</comment>
<dbReference type="PROSITE" id="PS50934">
    <property type="entry name" value="SWIRM"/>
    <property type="match status" value="1"/>
</dbReference>
<dbReference type="PANTHER" id="PTHR10742">
    <property type="entry name" value="FLAVIN MONOAMINE OXIDASE"/>
    <property type="match status" value="1"/>
</dbReference>
<dbReference type="GO" id="GO:0048364">
    <property type="term" value="P:root development"/>
    <property type="evidence" value="ECO:0007669"/>
    <property type="project" value="EnsemblPlants"/>
</dbReference>
<feature type="domain" description="SWIRM" evidence="5">
    <location>
        <begin position="103"/>
        <end position="204"/>
    </location>
</feature>
<dbReference type="GO" id="GO:0045892">
    <property type="term" value="P:negative regulation of DNA-templated transcription"/>
    <property type="evidence" value="ECO:0000318"/>
    <property type="project" value="GO_Central"/>
</dbReference>
<dbReference type="GO" id="GO:0042800">
    <property type="term" value="F:histone H3K4 methyltransferase activity"/>
    <property type="evidence" value="ECO:0007669"/>
    <property type="project" value="EnsemblPlants"/>
</dbReference>
<accession>U5CXI1</accession>
<dbReference type="SUPFAM" id="SSF51905">
    <property type="entry name" value="FAD/NAD(P)-binding domain"/>
    <property type="match status" value="1"/>
</dbReference>
<evidence type="ECO:0000313" key="7">
    <source>
        <dbReference type="Proteomes" id="UP000017836"/>
    </source>
</evidence>
<dbReference type="InterPro" id="IPR002937">
    <property type="entry name" value="Amino_oxidase"/>
</dbReference>
<dbReference type="Pfam" id="PF04433">
    <property type="entry name" value="SWIRM"/>
    <property type="match status" value="1"/>
</dbReference>
<dbReference type="Gene3D" id="3.50.50.60">
    <property type="entry name" value="FAD/NAD(P)-binding domain"/>
    <property type="match status" value="1"/>
</dbReference>
<dbReference type="STRING" id="13333.U5CXI1"/>
<dbReference type="Proteomes" id="UP000017836">
    <property type="component" value="Unassembled WGS sequence"/>
</dbReference>
<dbReference type="InterPro" id="IPR007526">
    <property type="entry name" value="SWIRM"/>
</dbReference>
<dbReference type="AlphaFoldDB" id="U5CXI1"/>
<feature type="compositionally biased region" description="Polar residues" evidence="4">
    <location>
        <begin position="1"/>
        <end position="25"/>
    </location>
</feature>
<proteinExistence type="inferred from homology"/>
<evidence type="ECO:0000256" key="2">
    <source>
        <dbReference type="ARBA" id="ARBA00022853"/>
    </source>
</evidence>
<dbReference type="Gene3D" id="1.10.10.10">
    <property type="entry name" value="Winged helix-like DNA-binding domain superfamily/Winged helix DNA-binding domain"/>
    <property type="match status" value="1"/>
</dbReference>
<reference evidence="7" key="1">
    <citation type="journal article" date="2013" name="Science">
        <title>The Amborella genome and the evolution of flowering plants.</title>
        <authorList>
            <consortium name="Amborella Genome Project"/>
        </authorList>
    </citation>
    <scope>NUCLEOTIDE SEQUENCE [LARGE SCALE GENOMIC DNA]</scope>
</reference>
<dbReference type="GO" id="GO:0016491">
    <property type="term" value="F:oxidoreductase activity"/>
    <property type="evidence" value="ECO:0000318"/>
    <property type="project" value="GO_Central"/>
</dbReference>
<keyword evidence="7" id="KW-1185">Reference proteome</keyword>
<dbReference type="Pfam" id="PF01593">
    <property type="entry name" value="Amino_oxidase"/>
    <property type="match status" value="1"/>
</dbReference>
<evidence type="ECO:0000313" key="6">
    <source>
        <dbReference type="EMBL" id="ERN14660.1"/>
    </source>
</evidence>
<dbReference type="Gene3D" id="3.90.660.10">
    <property type="match status" value="1"/>
</dbReference>
<organism evidence="6 7">
    <name type="scientific">Amborella trichopoda</name>
    <dbReference type="NCBI Taxonomy" id="13333"/>
    <lineage>
        <taxon>Eukaryota</taxon>
        <taxon>Viridiplantae</taxon>
        <taxon>Streptophyta</taxon>
        <taxon>Embryophyta</taxon>
        <taxon>Tracheophyta</taxon>
        <taxon>Spermatophyta</taxon>
        <taxon>Magnoliopsida</taxon>
        <taxon>Amborellales</taxon>
        <taxon>Amborellaceae</taxon>
        <taxon>Amborella</taxon>
    </lineage>
</organism>
<dbReference type="eggNOG" id="KOG0029">
    <property type="taxonomic scope" value="Eukaryota"/>
</dbReference>